<name>A0A6J4J734_9CHLR</name>
<sequence length="301" mass="32587">MPAPNGRVNEAISFVDNELLGIPGVGTTYVVRGDEVAIVETGTSSCAPAILRGLAELGVRPEEVRHILLTHVHLDHAGGAGVLADVMPDAGVYIHSMTAPYLVDPSRLLSSAERALGDLFARHGTIVPLPPEKLVPAEALDLDLGRGVSLRAIPTPGHSSDHLAYYESSTGALFTGDSVGISLPAFGYLGPVTPPPTLDVEAQHATFQELLDLPIEHLLFSHWGSGLDAPHDTIRRLRDSFDRFDHLVRDAMARDHVDEPAIIRAMLPDHPLPPDGEWVITGWLRMNIKGMVRYWTKRAST</sequence>
<accession>A0A6J4J734</accession>
<reference evidence="2" key="1">
    <citation type="submission" date="2020-02" db="EMBL/GenBank/DDBJ databases">
        <authorList>
            <person name="Meier V. D."/>
        </authorList>
    </citation>
    <scope>NUCLEOTIDE SEQUENCE</scope>
    <source>
        <strain evidence="2">AVDCRST_MAG26</strain>
    </source>
</reference>
<dbReference type="GO" id="GO:0016787">
    <property type="term" value="F:hydrolase activity"/>
    <property type="evidence" value="ECO:0007669"/>
    <property type="project" value="UniProtKB-KW"/>
</dbReference>
<dbReference type="SMART" id="SM00849">
    <property type="entry name" value="Lactamase_B"/>
    <property type="match status" value="1"/>
</dbReference>
<protein>
    <submittedName>
        <fullName evidence="2">MBL-fold metallo-hydrolase superfamily</fullName>
    </submittedName>
</protein>
<dbReference type="SUPFAM" id="SSF56281">
    <property type="entry name" value="Metallo-hydrolase/oxidoreductase"/>
    <property type="match status" value="1"/>
</dbReference>
<dbReference type="AlphaFoldDB" id="A0A6J4J734"/>
<evidence type="ECO:0000313" key="2">
    <source>
        <dbReference type="EMBL" id="CAA9272214.1"/>
    </source>
</evidence>
<dbReference type="PANTHER" id="PTHR42951">
    <property type="entry name" value="METALLO-BETA-LACTAMASE DOMAIN-CONTAINING"/>
    <property type="match status" value="1"/>
</dbReference>
<dbReference type="Pfam" id="PF00753">
    <property type="entry name" value="Lactamase_B"/>
    <property type="match status" value="1"/>
</dbReference>
<dbReference type="Gene3D" id="3.60.15.10">
    <property type="entry name" value="Ribonuclease Z/Hydroxyacylglutathione hydrolase-like"/>
    <property type="match status" value="1"/>
</dbReference>
<dbReference type="EMBL" id="CADCTK010000662">
    <property type="protein sequence ID" value="CAA9272214.1"/>
    <property type="molecule type" value="Genomic_DNA"/>
</dbReference>
<dbReference type="InterPro" id="IPR037482">
    <property type="entry name" value="ST1585_MBL-fold"/>
</dbReference>
<evidence type="ECO:0000259" key="1">
    <source>
        <dbReference type="SMART" id="SM00849"/>
    </source>
</evidence>
<dbReference type="InterPro" id="IPR050855">
    <property type="entry name" value="NDM-1-like"/>
</dbReference>
<keyword evidence="2" id="KW-0378">Hydrolase</keyword>
<dbReference type="PANTHER" id="PTHR42951:SF22">
    <property type="entry name" value="METALLO BETA-LACTAMASE SUPERFAMILY LIPOPROTEIN"/>
    <property type="match status" value="1"/>
</dbReference>
<proteinExistence type="predicted"/>
<dbReference type="CDD" id="cd07726">
    <property type="entry name" value="ST1585-like_MBL-fold"/>
    <property type="match status" value="1"/>
</dbReference>
<feature type="domain" description="Metallo-beta-lactamase" evidence="1">
    <location>
        <begin position="25"/>
        <end position="222"/>
    </location>
</feature>
<dbReference type="InterPro" id="IPR036866">
    <property type="entry name" value="RibonucZ/Hydroxyglut_hydro"/>
</dbReference>
<organism evidence="2">
    <name type="scientific">uncultured Chloroflexia bacterium</name>
    <dbReference type="NCBI Taxonomy" id="1672391"/>
    <lineage>
        <taxon>Bacteria</taxon>
        <taxon>Bacillati</taxon>
        <taxon>Chloroflexota</taxon>
        <taxon>Chloroflexia</taxon>
        <taxon>environmental samples</taxon>
    </lineage>
</organism>
<gene>
    <name evidence="2" type="ORF">AVDCRST_MAG26-2877</name>
</gene>
<dbReference type="InterPro" id="IPR001279">
    <property type="entry name" value="Metallo-B-lactamas"/>
</dbReference>